<proteinExistence type="predicted"/>
<keyword evidence="1" id="KW-0812">Transmembrane</keyword>
<accession>A0ABV7KR14</accession>
<dbReference type="EMBL" id="JBHRUJ010000016">
    <property type="protein sequence ID" value="MFC3211886.1"/>
    <property type="molecule type" value="Genomic_DNA"/>
</dbReference>
<keyword evidence="1" id="KW-1133">Transmembrane helix</keyword>
<reference evidence="3" key="1">
    <citation type="journal article" date="2019" name="Int. J. Syst. Evol. Microbiol.">
        <title>The Global Catalogue of Microorganisms (GCM) 10K type strain sequencing project: providing services to taxonomists for standard genome sequencing and annotation.</title>
        <authorList>
            <consortium name="The Broad Institute Genomics Platform"/>
            <consortium name="The Broad Institute Genome Sequencing Center for Infectious Disease"/>
            <person name="Wu L."/>
            <person name="Ma J."/>
        </authorList>
    </citation>
    <scope>NUCLEOTIDE SEQUENCE [LARGE SCALE GENOMIC DNA]</scope>
    <source>
        <strain evidence="3">CCM 320</strain>
    </source>
</reference>
<dbReference type="RefSeq" id="WP_117312086.1">
    <property type="nucleotide sequence ID" value="NZ_JBHRUJ010000016.1"/>
</dbReference>
<comment type="caution">
    <text evidence="2">The sequence shown here is derived from an EMBL/GenBank/DDBJ whole genome shotgun (WGS) entry which is preliminary data.</text>
</comment>
<dbReference type="Proteomes" id="UP001595625">
    <property type="component" value="Unassembled WGS sequence"/>
</dbReference>
<name>A0ABV7KR14_PLAOK</name>
<organism evidence="2 3">
    <name type="scientific">Planomicrobium okeanokoites</name>
    <name type="common">Planococcus okeanokoites</name>
    <name type="synonym">Flavobacterium okeanokoites</name>
    <dbReference type="NCBI Taxonomy" id="244"/>
    <lineage>
        <taxon>Bacteria</taxon>
        <taxon>Bacillati</taxon>
        <taxon>Bacillota</taxon>
        <taxon>Bacilli</taxon>
        <taxon>Bacillales</taxon>
        <taxon>Caryophanaceae</taxon>
        <taxon>Planomicrobium</taxon>
    </lineage>
</organism>
<keyword evidence="3" id="KW-1185">Reference proteome</keyword>
<evidence type="ECO:0008006" key="4">
    <source>
        <dbReference type="Google" id="ProtNLM"/>
    </source>
</evidence>
<sequence>MGNWKNESGYALLMVLMLIILFTVLGMGLMATNMNSAKQFTLKEDQVQARHQAEMGVLHYSAILKDKITSSSTTSLKCSDIDALLGTSKKLNVGAYTIEPANAATGISCKEMENSKLMEITIKSIGVINGNTRKEVEATFYAANKGTSSTSPPAGGSTFSPPVIPASQDTEVKTILAMKKDYETFTGNLIIRDRLDIGGGNSDVLITQKDLYISGDISIQNHACISSGGDFTALKPFNWGNSKTSLLVRKDAYLPAAIGNWHKNQVNVYIFGDLYLPKAYNYPVNKQDDRNLYIGGQVYQMDNQNKFIAISNPFKILKGNQISAANNLSCAVPASKDEPLGTPNWVLQDEKIVNYN</sequence>
<evidence type="ECO:0000313" key="3">
    <source>
        <dbReference type="Proteomes" id="UP001595625"/>
    </source>
</evidence>
<protein>
    <recommendedName>
        <fullName evidence="4">Type 4 fimbrial biogenesis protein PilX N-terminal domain-containing protein</fullName>
    </recommendedName>
</protein>
<feature type="transmembrane region" description="Helical" evidence="1">
    <location>
        <begin position="12"/>
        <end position="31"/>
    </location>
</feature>
<evidence type="ECO:0000313" key="2">
    <source>
        <dbReference type="EMBL" id="MFC3211886.1"/>
    </source>
</evidence>
<evidence type="ECO:0000256" key="1">
    <source>
        <dbReference type="SAM" id="Phobius"/>
    </source>
</evidence>
<gene>
    <name evidence="2" type="ORF">ACFOEJ_12430</name>
</gene>
<keyword evidence="1" id="KW-0472">Membrane</keyword>